<organism evidence="1 2">
    <name type="scientific">Ruminococcus flavefaciens 007c</name>
    <dbReference type="NCBI Taxonomy" id="1341157"/>
    <lineage>
        <taxon>Bacteria</taxon>
        <taxon>Bacillati</taxon>
        <taxon>Bacillota</taxon>
        <taxon>Clostridia</taxon>
        <taxon>Eubacteriales</taxon>
        <taxon>Oscillospiraceae</taxon>
        <taxon>Ruminococcus</taxon>
    </lineage>
</organism>
<evidence type="ECO:0008006" key="3">
    <source>
        <dbReference type="Google" id="ProtNLM"/>
    </source>
</evidence>
<dbReference type="OrthoDB" id="9804743at2"/>
<evidence type="ECO:0000313" key="1">
    <source>
        <dbReference type="EMBL" id="EWM53972.1"/>
    </source>
</evidence>
<evidence type="ECO:0000313" key="2">
    <source>
        <dbReference type="Proteomes" id="UP000019365"/>
    </source>
</evidence>
<keyword evidence="2" id="KW-1185">Reference proteome</keyword>
<name>W7UZQ0_RUMFL</name>
<reference evidence="1 2" key="1">
    <citation type="journal article" date="2014" name="PLoS ONE">
        <title>Rumen cellulosomics: divergent fiber-degrading strategies revealed by comparative genome-wide analysis of six ruminococcal strains.</title>
        <authorList>
            <person name="Dassa B."/>
            <person name="Borovok I."/>
            <person name="Ruimy-Israeli V."/>
            <person name="Lamed R."/>
            <person name="Flint H.J."/>
            <person name="Duncan S.H."/>
            <person name="Henrissat B."/>
            <person name="Coutinho P."/>
            <person name="Morrison M."/>
            <person name="Mosoni P."/>
            <person name="Yeoman C.J."/>
            <person name="White B.A."/>
            <person name="Bayer E.A."/>
        </authorList>
    </citation>
    <scope>NUCLEOTIDE SEQUENCE [LARGE SCALE GENOMIC DNA]</scope>
    <source>
        <strain evidence="1 2">007c</strain>
    </source>
</reference>
<dbReference type="InterPro" id="IPR053842">
    <property type="entry name" value="NikA-like"/>
</dbReference>
<comment type="caution">
    <text evidence="1">The sequence shown here is derived from an EMBL/GenBank/DDBJ whole genome shotgun (WGS) entry which is preliminary data.</text>
</comment>
<dbReference type="RefSeq" id="WP_037298461.1">
    <property type="nucleotide sequence ID" value="NZ_ATAX01000022.1"/>
</dbReference>
<dbReference type="EMBL" id="ATAX01000022">
    <property type="protein sequence ID" value="EWM53972.1"/>
    <property type="molecule type" value="Genomic_DNA"/>
</dbReference>
<proteinExistence type="predicted"/>
<sequence>MSNKTRRTHSIQVRLSDDEYEAFNRKFNASGMKSRSDFFRHMIFKGYIVKFNDFEMKELLRLARTISNNCNQVAVRANSGGNVYPQDIAALREEVNQLWQPLRYFQSQLMNLHH</sequence>
<dbReference type="Pfam" id="PF21983">
    <property type="entry name" value="NikA-like"/>
    <property type="match status" value="1"/>
</dbReference>
<dbReference type="PATRIC" id="fig|1341157.4.peg.1334"/>
<dbReference type="eggNOG" id="ENOG502ZP02">
    <property type="taxonomic scope" value="Bacteria"/>
</dbReference>
<protein>
    <recommendedName>
        <fullName evidence="3">Mobilization protein</fullName>
    </recommendedName>
</protein>
<dbReference type="AlphaFoldDB" id="W7UZQ0"/>
<accession>W7UZQ0</accession>
<dbReference type="Proteomes" id="UP000019365">
    <property type="component" value="Unassembled WGS sequence"/>
</dbReference>
<gene>
    <name evidence="1" type="ORF">RF007C_03415</name>
</gene>